<dbReference type="AlphaFoldDB" id="A0A1S1PPY4"/>
<reference evidence="3" key="1">
    <citation type="submission" date="2016-07" db="EMBL/GenBank/DDBJ databases">
        <title>Frankia sp. NRRL B-16219 Genome sequencing.</title>
        <authorList>
            <person name="Ghodhbane-Gtari F."/>
            <person name="Swanson E."/>
            <person name="Gueddou A."/>
            <person name="Louati M."/>
            <person name="Nouioui I."/>
            <person name="Hezbri K."/>
            <person name="Abebe-Akele F."/>
            <person name="Simpson S."/>
            <person name="Morris K."/>
            <person name="Thomas K."/>
            <person name="Gtari M."/>
            <person name="Tisa L.S."/>
        </authorList>
    </citation>
    <scope>NUCLEOTIDE SEQUENCE [LARGE SCALE GENOMIC DNA]</scope>
    <source>
        <strain evidence="3">NRRL B-16219</strain>
    </source>
</reference>
<accession>A0A1S1PPY4</accession>
<dbReference type="EMBL" id="MAXA01000233">
    <property type="protein sequence ID" value="OHV24888.1"/>
    <property type="molecule type" value="Genomic_DNA"/>
</dbReference>
<proteinExistence type="predicted"/>
<feature type="compositionally biased region" description="Acidic residues" evidence="1">
    <location>
        <begin position="109"/>
        <end position="120"/>
    </location>
</feature>
<feature type="region of interest" description="Disordered" evidence="1">
    <location>
        <begin position="108"/>
        <end position="132"/>
    </location>
</feature>
<evidence type="ECO:0000256" key="1">
    <source>
        <dbReference type="SAM" id="MobiDB-lite"/>
    </source>
</evidence>
<organism evidence="2 3">
    <name type="scientific">Parafrankia soli</name>
    <dbReference type="NCBI Taxonomy" id="2599596"/>
    <lineage>
        <taxon>Bacteria</taxon>
        <taxon>Bacillati</taxon>
        <taxon>Actinomycetota</taxon>
        <taxon>Actinomycetes</taxon>
        <taxon>Frankiales</taxon>
        <taxon>Frankiaceae</taxon>
        <taxon>Parafrankia</taxon>
    </lineage>
</organism>
<evidence type="ECO:0000313" key="3">
    <source>
        <dbReference type="Proteomes" id="UP000179769"/>
    </source>
</evidence>
<sequence length="132" mass="14301">MAKRAVGSVPEPVEEGSQPRIADRIGQRTGDAFSAEYLDVPSMEAARRGVDGPSQTKPVRGVGRIVARREADQKSASTTGRLVELLRHYSENLGLLNDLRWLLKVVENTDGDDTSDEPDLCDQPNGRRGGGS</sequence>
<gene>
    <name evidence="2" type="ORF">BBK14_22870</name>
</gene>
<evidence type="ECO:0000313" key="2">
    <source>
        <dbReference type="EMBL" id="OHV24888.1"/>
    </source>
</evidence>
<protein>
    <submittedName>
        <fullName evidence="2">Uncharacterized protein</fullName>
    </submittedName>
</protein>
<dbReference type="Proteomes" id="UP000179769">
    <property type="component" value="Unassembled WGS sequence"/>
</dbReference>
<feature type="region of interest" description="Disordered" evidence="1">
    <location>
        <begin position="42"/>
        <end position="62"/>
    </location>
</feature>
<comment type="caution">
    <text evidence="2">The sequence shown here is derived from an EMBL/GenBank/DDBJ whole genome shotgun (WGS) entry which is preliminary data.</text>
</comment>
<feature type="region of interest" description="Disordered" evidence="1">
    <location>
        <begin position="1"/>
        <end position="27"/>
    </location>
</feature>
<name>A0A1S1PPY4_9ACTN</name>
<keyword evidence="3" id="KW-1185">Reference proteome</keyword>
<dbReference type="RefSeq" id="WP_071065425.1">
    <property type="nucleotide sequence ID" value="NZ_MAXA01000233.1"/>
</dbReference>